<dbReference type="Proteomes" id="UP000714380">
    <property type="component" value="Unassembled WGS sequence"/>
</dbReference>
<feature type="domain" description="DUF4124" evidence="2">
    <location>
        <begin position="10"/>
        <end position="49"/>
    </location>
</feature>
<dbReference type="EMBL" id="JAEDAH010000032">
    <property type="protein sequence ID" value="MCA6063344.1"/>
    <property type="molecule type" value="Genomic_DNA"/>
</dbReference>
<dbReference type="RefSeq" id="WP_225673262.1">
    <property type="nucleotide sequence ID" value="NZ_JAEDAH010000032.1"/>
</dbReference>
<name>A0ABS7ZNQ5_9GAMM</name>
<dbReference type="InterPro" id="IPR025392">
    <property type="entry name" value="DUF4124"/>
</dbReference>
<gene>
    <name evidence="3" type="ORF">I9W95_06955</name>
</gene>
<evidence type="ECO:0000313" key="4">
    <source>
        <dbReference type="Proteomes" id="UP000714380"/>
    </source>
</evidence>
<feature type="compositionally biased region" description="Basic and acidic residues" evidence="1">
    <location>
        <begin position="85"/>
        <end position="96"/>
    </location>
</feature>
<accession>A0ABS7ZNQ5</accession>
<dbReference type="Pfam" id="PF13511">
    <property type="entry name" value="DUF4124"/>
    <property type="match status" value="1"/>
</dbReference>
<keyword evidence="4" id="KW-1185">Reference proteome</keyword>
<evidence type="ECO:0000313" key="3">
    <source>
        <dbReference type="EMBL" id="MCA6063344.1"/>
    </source>
</evidence>
<proteinExistence type="predicted"/>
<sequence>MRSPGIGGVLLLLILPCFVQAEMYQWRDEQGQIHFSDRAPPRIQADEVALPEVLNGYKPAAVSPTERFSSDTDSAADKRRQRALNAEKAEQVKRNKEERCKDLRLQARLNNISRSRNSDLVSLTKKQRKREKLWADIRRYCH</sequence>
<evidence type="ECO:0000259" key="2">
    <source>
        <dbReference type="Pfam" id="PF13511"/>
    </source>
</evidence>
<protein>
    <submittedName>
        <fullName evidence="3">DUF4124 domain-containing protein</fullName>
    </submittedName>
</protein>
<evidence type="ECO:0000256" key="1">
    <source>
        <dbReference type="SAM" id="MobiDB-lite"/>
    </source>
</evidence>
<feature type="region of interest" description="Disordered" evidence="1">
    <location>
        <begin position="61"/>
        <end position="96"/>
    </location>
</feature>
<organism evidence="3 4">
    <name type="scientific">Thalassolituus marinus</name>
    <dbReference type="NCBI Taxonomy" id="671053"/>
    <lineage>
        <taxon>Bacteria</taxon>
        <taxon>Pseudomonadati</taxon>
        <taxon>Pseudomonadota</taxon>
        <taxon>Gammaproteobacteria</taxon>
        <taxon>Oceanospirillales</taxon>
        <taxon>Oceanospirillaceae</taxon>
        <taxon>Thalassolituus</taxon>
    </lineage>
</organism>
<reference evidence="3 4" key="1">
    <citation type="submission" date="2020-12" db="EMBL/GenBank/DDBJ databases">
        <title>Novel Thalassolituus-related marine hydrocarbonoclastic bacteria mediated algae-derived hydrocarbons mineralization in twilight zone of the northern South China Sea.</title>
        <authorList>
            <person name="Dong C."/>
        </authorList>
    </citation>
    <scope>NUCLEOTIDE SEQUENCE [LARGE SCALE GENOMIC DNA]</scope>
    <source>
        <strain evidence="3 4">IMCC1826</strain>
    </source>
</reference>
<comment type="caution">
    <text evidence="3">The sequence shown here is derived from an EMBL/GenBank/DDBJ whole genome shotgun (WGS) entry which is preliminary data.</text>
</comment>